<keyword evidence="2" id="KW-0255">Endonuclease</keyword>
<dbReference type="EMBL" id="AUZZ01001220">
    <property type="protein sequence ID" value="EQD65213.1"/>
    <property type="molecule type" value="Genomic_DNA"/>
</dbReference>
<accession>T1B9W2</accession>
<dbReference type="GO" id="GO:0004767">
    <property type="term" value="F:sphingomyelin phosphodiesterase activity"/>
    <property type="evidence" value="ECO:0007669"/>
    <property type="project" value="UniProtKB-EC"/>
</dbReference>
<dbReference type="InterPro" id="IPR036691">
    <property type="entry name" value="Endo/exonu/phosph_ase_sf"/>
</dbReference>
<reference evidence="2" key="1">
    <citation type="submission" date="2013-08" db="EMBL/GenBank/DDBJ databases">
        <authorList>
            <person name="Mendez C."/>
            <person name="Richter M."/>
            <person name="Ferrer M."/>
            <person name="Sanchez J."/>
        </authorList>
    </citation>
    <scope>NUCLEOTIDE SEQUENCE</scope>
</reference>
<evidence type="ECO:0000313" key="2">
    <source>
        <dbReference type="EMBL" id="EQD65213.1"/>
    </source>
</evidence>
<keyword evidence="2" id="KW-0269">Exonuclease</keyword>
<comment type="caution">
    <text evidence="2">The sequence shown here is derived from an EMBL/GenBank/DDBJ whole genome shotgun (WGS) entry which is preliminary data.</text>
</comment>
<reference evidence="2" key="2">
    <citation type="journal article" date="2014" name="ISME J.">
        <title>Microbial stratification in low pH oxic and suboxic macroscopic growths along an acid mine drainage.</title>
        <authorList>
            <person name="Mendez-Garcia C."/>
            <person name="Mesa V."/>
            <person name="Sprenger R.R."/>
            <person name="Richter M."/>
            <person name="Diez M.S."/>
            <person name="Solano J."/>
            <person name="Bargiela R."/>
            <person name="Golyshina O.V."/>
            <person name="Manteca A."/>
            <person name="Ramos J.L."/>
            <person name="Gallego J.R."/>
            <person name="Llorente I."/>
            <person name="Martins Dos Santos V.A."/>
            <person name="Jensen O.N."/>
            <person name="Pelaez A.I."/>
            <person name="Sanchez J."/>
            <person name="Ferrer M."/>
        </authorList>
    </citation>
    <scope>NUCLEOTIDE SEQUENCE</scope>
</reference>
<dbReference type="GO" id="GO:0004519">
    <property type="term" value="F:endonuclease activity"/>
    <property type="evidence" value="ECO:0007669"/>
    <property type="project" value="UniProtKB-KW"/>
</dbReference>
<keyword evidence="2" id="KW-0540">Nuclease</keyword>
<dbReference type="EC" id="3.1.4.12" evidence="2"/>
<dbReference type="InterPro" id="IPR005135">
    <property type="entry name" value="Endo/exonuclease/phosphatase"/>
</dbReference>
<dbReference type="GO" id="GO:0004527">
    <property type="term" value="F:exonuclease activity"/>
    <property type="evidence" value="ECO:0007669"/>
    <property type="project" value="UniProtKB-KW"/>
</dbReference>
<dbReference type="AlphaFoldDB" id="T1B9W2"/>
<gene>
    <name evidence="2" type="ORF">B2A_01697</name>
</gene>
<dbReference type="Gene3D" id="3.60.10.10">
    <property type="entry name" value="Endonuclease/exonuclease/phosphatase"/>
    <property type="match status" value="1"/>
</dbReference>
<sequence>MRLISLNLWGGRAFKELDAFLRREKDSTDIFCFQEVLEYSLGEADKASLEAKTAYHPAGLTEKPDLYSELEGILDQHNSFLSEPYSSGMERLATFVRKGIESSVETLPVYAKLPMVIHGRPYQMGSRMQHSSIKIKDVAYDIGNVHGLWKKNSKDDTPERIEQSAEILRLMSSYKGRKVLAGDLNLLPSTKSIGMIEEHMRNLIKDYGITNTRSSLYTRDFRYADYAFVSEDVKVLDFKTMNENASDHLPLVLDFE</sequence>
<protein>
    <submittedName>
        <fullName evidence="2">Endonuclease/exonuclease/phosphatase</fullName>
        <ecNumber evidence="2">3.1.4.12</ecNumber>
    </submittedName>
</protein>
<organism evidence="2">
    <name type="scientific">mine drainage metagenome</name>
    <dbReference type="NCBI Taxonomy" id="410659"/>
    <lineage>
        <taxon>unclassified sequences</taxon>
        <taxon>metagenomes</taxon>
        <taxon>ecological metagenomes</taxon>
    </lineage>
</organism>
<proteinExistence type="predicted"/>
<dbReference type="Pfam" id="PF03372">
    <property type="entry name" value="Exo_endo_phos"/>
    <property type="match status" value="1"/>
</dbReference>
<name>T1B9W2_9ZZZZ</name>
<keyword evidence="2" id="KW-0378">Hydrolase</keyword>
<feature type="domain" description="Endonuclease/exonuclease/phosphatase" evidence="1">
    <location>
        <begin position="5"/>
        <end position="248"/>
    </location>
</feature>
<evidence type="ECO:0000259" key="1">
    <source>
        <dbReference type="Pfam" id="PF03372"/>
    </source>
</evidence>
<dbReference type="SUPFAM" id="SSF56219">
    <property type="entry name" value="DNase I-like"/>
    <property type="match status" value="1"/>
</dbReference>